<evidence type="ECO:0000313" key="2">
    <source>
        <dbReference type="EMBL" id="KAF6211442.1"/>
    </source>
</evidence>
<dbReference type="EMBL" id="WIXP02000004">
    <property type="protein sequence ID" value="KAF6211442.1"/>
    <property type="molecule type" value="Genomic_DNA"/>
</dbReference>
<feature type="compositionally biased region" description="Polar residues" evidence="1">
    <location>
        <begin position="97"/>
        <end position="107"/>
    </location>
</feature>
<feature type="region of interest" description="Disordered" evidence="1">
    <location>
        <begin position="293"/>
        <end position="364"/>
    </location>
</feature>
<organism evidence="2 3">
    <name type="scientific">Apolygus lucorum</name>
    <name type="common">Small green plant bug</name>
    <name type="synonym">Lygocoris lucorum</name>
    <dbReference type="NCBI Taxonomy" id="248454"/>
    <lineage>
        <taxon>Eukaryota</taxon>
        <taxon>Metazoa</taxon>
        <taxon>Ecdysozoa</taxon>
        <taxon>Arthropoda</taxon>
        <taxon>Hexapoda</taxon>
        <taxon>Insecta</taxon>
        <taxon>Pterygota</taxon>
        <taxon>Neoptera</taxon>
        <taxon>Paraneoptera</taxon>
        <taxon>Hemiptera</taxon>
        <taxon>Heteroptera</taxon>
        <taxon>Panheteroptera</taxon>
        <taxon>Cimicomorpha</taxon>
        <taxon>Miridae</taxon>
        <taxon>Mirini</taxon>
        <taxon>Apolygus</taxon>
    </lineage>
</organism>
<dbReference type="AlphaFoldDB" id="A0A8S9XQV0"/>
<keyword evidence="3" id="KW-1185">Reference proteome</keyword>
<evidence type="ECO:0000256" key="1">
    <source>
        <dbReference type="SAM" id="MobiDB-lite"/>
    </source>
</evidence>
<gene>
    <name evidence="2" type="ORF">GE061_011954</name>
</gene>
<feature type="compositionally biased region" description="Pro residues" evidence="1">
    <location>
        <begin position="328"/>
        <end position="344"/>
    </location>
</feature>
<feature type="region of interest" description="Disordered" evidence="1">
    <location>
        <begin position="86"/>
        <end position="108"/>
    </location>
</feature>
<protein>
    <submittedName>
        <fullName evidence="2">Uncharacterized protein</fullName>
    </submittedName>
</protein>
<name>A0A8S9XQV0_APOLU</name>
<feature type="compositionally biased region" description="Basic residues" evidence="1">
    <location>
        <begin position="304"/>
        <end position="313"/>
    </location>
</feature>
<comment type="caution">
    <text evidence="2">The sequence shown here is derived from an EMBL/GenBank/DDBJ whole genome shotgun (WGS) entry which is preliminary data.</text>
</comment>
<evidence type="ECO:0000313" key="3">
    <source>
        <dbReference type="Proteomes" id="UP000466442"/>
    </source>
</evidence>
<dbReference type="OrthoDB" id="6611881at2759"/>
<dbReference type="Proteomes" id="UP000466442">
    <property type="component" value="Unassembled WGS sequence"/>
</dbReference>
<accession>A0A8S9XQV0</accession>
<feature type="compositionally biased region" description="Basic residues" evidence="1">
    <location>
        <begin position="350"/>
        <end position="364"/>
    </location>
</feature>
<proteinExistence type="predicted"/>
<sequence>MYKNSNDVYQNLTPQAHTPRTMTVTMLSQRAEEFRQERMLQNYNENFSELRYPQLHMPPPADYNSLVQHVEQPWYNNYSHSGAQNGGTEFFSRGSDNKTPSDWNSYHSDTESPFIPPQMNNNSCGLERISPQEVVKSFDPTMNSEVMKHGRSSMSPYDGQYSSNSLGSMMGQQMQMEGPMMTNPMMSSTPDPLMINEVNGLISNGVETPSHPEPSALTPKLKEEEMLSKLDISQSSILSTDSCKKENVSNNSKDPMKLPGFHQTFGNITEIGRFSQHDDYFETRPVPEVVEAPKVAEPVETAPKRKPRGRKRKQPEPREVFQRQPYTSPEPPAPCLPPEPPQWQYPPHHMDHHPHQYPHHHHHHHQWRSHPYYHQQHYHHHYPPPTPPPNPYYHQHYNDCAPPYHYNSYQSNWHANRDYMVPNYPSYV</sequence>
<reference evidence="2" key="1">
    <citation type="journal article" date="2021" name="Mol. Ecol. Resour.">
        <title>Apolygus lucorum genome provides insights into omnivorousness and mesophyll feeding.</title>
        <authorList>
            <person name="Liu Y."/>
            <person name="Liu H."/>
            <person name="Wang H."/>
            <person name="Huang T."/>
            <person name="Liu B."/>
            <person name="Yang B."/>
            <person name="Yin L."/>
            <person name="Li B."/>
            <person name="Zhang Y."/>
            <person name="Zhang S."/>
            <person name="Jiang F."/>
            <person name="Zhang X."/>
            <person name="Ren Y."/>
            <person name="Wang B."/>
            <person name="Wang S."/>
            <person name="Lu Y."/>
            <person name="Wu K."/>
            <person name="Fan W."/>
            <person name="Wang G."/>
        </authorList>
    </citation>
    <scope>NUCLEOTIDE SEQUENCE</scope>
    <source>
        <strain evidence="2">12Hb</strain>
    </source>
</reference>